<comment type="caution">
    <text evidence="2">The sequence shown here is derived from an EMBL/GenBank/DDBJ whole genome shotgun (WGS) entry which is preliminary data.</text>
</comment>
<feature type="domain" description="TraD/TraG TraM recognition site" evidence="1">
    <location>
        <begin position="623"/>
        <end position="698"/>
    </location>
</feature>
<dbReference type="Pfam" id="PF12696">
    <property type="entry name" value="TraG-D_C"/>
    <property type="match status" value="1"/>
</dbReference>
<dbReference type="SUPFAM" id="SSF52540">
    <property type="entry name" value="P-loop containing nucleoside triphosphate hydrolases"/>
    <property type="match status" value="1"/>
</dbReference>
<reference evidence="2 3" key="1">
    <citation type="submission" date="2018-02" db="EMBL/GenBank/DDBJ databases">
        <title>Comparative genomes isolates from brazilian mangrove.</title>
        <authorList>
            <person name="Araujo J.E."/>
            <person name="Taketani R.G."/>
            <person name="Silva M.C.P."/>
            <person name="Loureco M.V."/>
            <person name="Andreote F.D."/>
        </authorList>
    </citation>
    <scope>NUCLEOTIDE SEQUENCE [LARGE SCALE GENOMIC DNA]</scope>
    <source>
        <strain evidence="2 3">Nap-Phe MGV</strain>
    </source>
</reference>
<dbReference type="InterPro" id="IPR032689">
    <property type="entry name" value="TraG-D_C"/>
</dbReference>
<dbReference type="InterPro" id="IPR027417">
    <property type="entry name" value="P-loop_NTPase"/>
</dbReference>
<accession>A0A2S8GSQ1</accession>
<dbReference type="CDD" id="cd01127">
    <property type="entry name" value="TrwB_TraG_TraD_VirD4"/>
    <property type="match status" value="1"/>
</dbReference>
<evidence type="ECO:0000259" key="1">
    <source>
        <dbReference type="Pfam" id="PF12696"/>
    </source>
</evidence>
<protein>
    <recommendedName>
        <fullName evidence="1">TraD/TraG TraM recognition site domain-containing protein</fullName>
    </recommendedName>
</protein>
<dbReference type="Proteomes" id="UP000237819">
    <property type="component" value="Unassembled WGS sequence"/>
</dbReference>
<dbReference type="EMBL" id="PUHZ01000005">
    <property type="protein sequence ID" value="PQO47401.1"/>
    <property type="molecule type" value="Genomic_DNA"/>
</dbReference>
<sequence>MRSRTSARSCSRTKCSFLSASLPCWNRVARKYGSRSTSCSVLSLSMNRIGLMPFVVTTAKCDDFPIVERLATATLMLRQVAQPNRTAPCMTQGAFLAYHPRVLIRTSRDNVRSPQYMEQALAAFHAVGKPFSLSIVRTDRVRLYVEGSETLHKYLYAQYPELDIMEGSPQFVGDPVHLRLSKLDVLPIRRYPQFDDMLERTNVDPIASLCAAAGAIRIEAIPVDLKAGKLAALPDTMRARFLGRLCLRGGLWSFLPVGGSVQDDAGTRSHDREVAVQGALDKSGRPLFRCRVSVWGGEGMVGAFGQFTGHNSFKKGKAWCILSNEELATIWHPPLATVSVPGLDRVESKRLEPKESGEGVTLGEAVFRGRTTIARAGNGHLYTIGKTGQGKSTLLLNAICEEMQTKGVGVIDPHGDLIEDILRRIPSNRVNDVILVDPSDKEFPMSFNLLRESQNPELLVSGILAVFAKLWPNVWSARMEHITRNCLMALVEHGGSSLLGVPRILSDSRFRESVLTKVRDPLVLSFWREEYGGWTERYRTEAIAPIQNKIGQLLSSTIIRNMVGQVKNKLDLRQAMQDGRIVIVNLSKGRLGQDVSAFLGSMFVTRFQLDAMSRAWTRERAPFSLYVDEFQNFATPTFATMLSESRKYNLQLRLANQYVQQLVIEHDTSLRDAVLGNSSCIVSFQVGSDDAEYFAKQFEDAVTPQDILGLPKYHAYARTDSVFLLRSRPPMPELEDQTEKIRRLSRNRYAEDRSTVERKITKWFGT</sequence>
<name>A0A2S8GSQ1_9BACT</name>
<evidence type="ECO:0000313" key="2">
    <source>
        <dbReference type="EMBL" id="PQO47401.1"/>
    </source>
</evidence>
<proteinExistence type="predicted"/>
<gene>
    <name evidence="2" type="ORF">C5Y93_04985</name>
</gene>
<evidence type="ECO:0000313" key="3">
    <source>
        <dbReference type="Proteomes" id="UP000237819"/>
    </source>
</evidence>
<dbReference type="AlphaFoldDB" id="A0A2S8GSQ1"/>
<organism evidence="2 3">
    <name type="scientific">Blastopirellula marina</name>
    <dbReference type="NCBI Taxonomy" id="124"/>
    <lineage>
        <taxon>Bacteria</taxon>
        <taxon>Pseudomonadati</taxon>
        <taxon>Planctomycetota</taxon>
        <taxon>Planctomycetia</taxon>
        <taxon>Pirellulales</taxon>
        <taxon>Pirellulaceae</taxon>
        <taxon>Blastopirellula</taxon>
    </lineage>
</organism>
<dbReference type="Gene3D" id="3.40.50.300">
    <property type="entry name" value="P-loop containing nucleotide triphosphate hydrolases"/>
    <property type="match status" value="2"/>
</dbReference>